<evidence type="ECO:0000256" key="1">
    <source>
        <dbReference type="ARBA" id="ARBA00000548"/>
    </source>
</evidence>
<protein>
    <recommendedName>
        <fullName evidence="3">alpha-amylase</fullName>
        <ecNumber evidence="3">3.2.1.1</ecNumber>
    </recommendedName>
</protein>
<dbReference type="GO" id="GO:0004556">
    <property type="term" value="F:alpha-amylase activity"/>
    <property type="evidence" value="ECO:0007669"/>
    <property type="project" value="UniProtKB-EC"/>
</dbReference>
<reference evidence="5" key="1">
    <citation type="submission" date="2020-11" db="EMBL/GenBank/DDBJ databases">
        <authorList>
            <person name="Tran Van P."/>
        </authorList>
    </citation>
    <scope>NUCLEOTIDE SEQUENCE</scope>
</reference>
<evidence type="ECO:0000256" key="3">
    <source>
        <dbReference type="ARBA" id="ARBA00012595"/>
    </source>
</evidence>
<sequence length="282" mass="32167">PANSRPLFYHEYISGTNIKASEYTPLGRVIEFKNYDNLARVFRKLGDKRLSYLKNYGEGPQGWGMLPTGDSLIMVDSHDLQRGHTGDITVTLTYFDAKLLKMATAFMLAWPYAIPRVMSSYYWPRDVQKIGPDHYADKNDWMGPPHDTNWTIVDVQRNPDLTCDPKVWICEHRWRQIYNMVRFRNIAGNEAMTNWWTNDYHSIAFGRGGKAFIAINNDVQPIDKTLPTGLPAGTYCDIISGNLIDGKCTSNRTIQVGADGTAHITVDNKWEDPMIAFHIKSK</sequence>
<feature type="non-terminal residue" evidence="5">
    <location>
        <position position="1"/>
    </location>
</feature>
<evidence type="ECO:0000259" key="4">
    <source>
        <dbReference type="SMART" id="SM00632"/>
    </source>
</evidence>
<feature type="non-terminal residue" evidence="5">
    <location>
        <position position="282"/>
    </location>
</feature>
<accession>A0A7R9MMU2</accession>
<name>A0A7R9MMU2_9ACAR</name>
<dbReference type="EC" id="3.2.1.1" evidence="3"/>
<organism evidence="5">
    <name type="scientific">Oppiella nova</name>
    <dbReference type="NCBI Taxonomy" id="334625"/>
    <lineage>
        <taxon>Eukaryota</taxon>
        <taxon>Metazoa</taxon>
        <taxon>Ecdysozoa</taxon>
        <taxon>Arthropoda</taxon>
        <taxon>Chelicerata</taxon>
        <taxon>Arachnida</taxon>
        <taxon>Acari</taxon>
        <taxon>Acariformes</taxon>
        <taxon>Sarcoptiformes</taxon>
        <taxon>Oribatida</taxon>
        <taxon>Brachypylina</taxon>
        <taxon>Oppioidea</taxon>
        <taxon>Oppiidae</taxon>
        <taxon>Oppiella</taxon>
    </lineage>
</organism>
<dbReference type="Gene3D" id="3.20.20.80">
    <property type="entry name" value="Glycosidases"/>
    <property type="match status" value="1"/>
</dbReference>
<dbReference type="InterPro" id="IPR006048">
    <property type="entry name" value="A-amylase/branching_C"/>
</dbReference>
<dbReference type="SMART" id="SM00632">
    <property type="entry name" value="Aamy_C"/>
    <property type="match status" value="1"/>
</dbReference>
<proteinExistence type="inferred from homology"/>
<dbReference type="Pfam" id="PF02806">
    <property type="entry name" value="Alpha-amylase_C"/>
    <property type="match status" value="1"/>
</dbReference>
<dbReference type="EMBL" id="CAJPVJ010029252">
    <property type="protein sequence ID" value="CAG2179895.1"/>
    <property type="molecule type" value="Genomic_DNA"/>
</dbReference>
<gene>
    <name evidence="5" type="ORF">ONB1V03_LOCUS19318</name>
</gene>
<dbReference type="InterPro" id="IPR017853">
    <property type="entry name" value="GH"/>
</dbReference>
<feature type="domain" description="Alpha-amylase C-terminal" evidence="4">
    <location>
        <begin position="193"/>
        <end position="282"/>
    </location>
</feature>
<dbReference type="GO" id="GO:0043169">
    <property type="term" value="F:cation binding"/>
    <property type="evidence" value="ECO:0007669"/>
    <property type="project" value="InterPro"/>
</dbReference>
<dbReference type="Proteomes" id="UP000728032">
    <property type="component" value="Unassembled WGS sequence"/>
</dbReference>
<dbReference type="InterPro" id="IPR031319">
    <property type="entry name" value="A-amylase_C"/>
</dbReference>
<dbReference type="GO" id="GO:0005975">
    <property type="term" value="P:carbohydrate metabolic process"/>
    <property type="evidence" value="ECO:0007669"/>
    <property type="project" value="InterPro"/>
</dbReference>
<dbReference type="OrthoDB" id="550577at2759"/>
<dbReference type="PANTHER" id="PTHR43447">
    <property type="entry name" value="ALPHA-AMYLASE"/>
    <property type="match status" value="1"/>
</dbReference>
<comment type="similarity">
    <text evidence="2">Belongs to the glycosyl hydrolase 13 family.</text>
</comment>
<dbReference type="SUPFAM" id="SSF51445">
    <property type="entry name" value="(Trans)glycosidases"/>
    <property type="match status" value="1"/>
</dbReference>
<evidence type="ECO:0000313" key="5">
    <source>
        <dbReference type="EMBL" id="CAD7662758.1"/>
    </source>
</evidence>
<dbReference type="SUPFAM" id="SSF51011">
    <property type="entry name" value="Glycosyl hydrolase domain"/>
    <property type="match status" value="1"/>
</dbReference>
<dbReference type="AlphaFoldDB" id="A0A7R9MMU2"/>
<dbReference type="EMBL" id="OC944077">
    <property type="protein sequence ID" value="CAD7662758.1"/>
    <property type="molecule type" value="Genomic_DNA"/>
</dbReference>
<dbReference type="Gene3D" id="2.60.40.1180">
    <property type="entry name" value="Golgi alpha-mannosidase II"/>
    <property type="match status" value="1"/>
</dbReference>
<keyword evidence="6" id="KW-1185">Reference proteome</keyword>
<comment type="catalytic activity">
    <reaction evidence="1">
        <text>Endohydrolysis of (1-&gt;4)-alpha-D-glucosidic linkages in polysaccharides containing three or more (1-&gt;4)-alpha-linked D-glucose units.</text>
        <dbReference type="EC" id="3.2.1.1"/>
    </reaction>
</comment>
<evidence type="ECO:0000313" key="6">
    <source>
        <dbReference type="Proteomes" id="UP000728032"/>
    </source>
</evidence>
<dbReference type="InterPro" id="IPR013780">
    <property type="entry name" value="Glyco_hydro_b"/>
</dbReference>
<evidence type="ECO:0000256" key="2">
    <source>
        <dbReference type="ARBA" id="ARBA00008061"/>
    </source>
</evidence>